<name>A0AAN7VHQ6_9COLE</name>
<dbReference type="EMBL" id="JAVRBK010000004">
    <property type="protein sequence ID" value="KAK5644384.1"/>
    <property type="molecule type" value="Genomic_DNA"/>
</dbReference>
<evidence type="ECO:0000313" key="2">
    <source>
        <dbReference type="EMBL" id="KAK5644384.1"/>
    </source>
</evidence>
<proteinExistence type="predicted"/>
<keyword evidence="3" id="KW-1185">Reference proteome</keyword>
<feature type="signal peptide" evidence="1">
    <location>
        <begin position="1"/>
        <end position="16"/>
    </location>
</feature>
<feature type="chain" id="PRO_5043023833" evidence="1">
    <location>
        <begin position="17"/>
        <end position="239"/>
    </location>
</feature>
<dbReference type="PANTHER" id="PTHR20997">
    <property type="entry name" value="EG:BACR42I17.2 PROTEIN-RELATED"/>
    <property type="match status" value="1"/>
</dbReference>
<dbReference type="Pfam" id="PF07165">
    <property type="entry name" value="DUF1397"/>
    <property type="match status" value="1"/>
</dbReference>
<dbReference type="PANTHER" id="PTHR20997:SF2">
    <property type="entry name" value="EG:BACR42I17.2 PROTEIN-RELATED"/>
    <property type="match status" value="1"/>
</dbReference>
<accession>A0AAN7VHQ6</accession>
<organism evidence="2 3">
    <name type="scientific">Pyrocoelia pectoralis</name>
    <dbReference type="NCBI Taxonomy" id="417401"/>
    <lineage>
        <taxon>Eukaryota</taxon>
        <taxon>Metazoa</taxon>
        <taxon>Ecdysozoa</taxon>
        <taxon>Arthropoda</taxon>
        <taxon>Hexapoda</taxon>
        <taxon>Insecta</taxon>
        <taxon>Pterygota</taxon>
        <taxon>Neoptera</taxon>
        <taxon>Endopterygota</taxon>
        <taxon>Coleoptera</taxon>
        <taxon>Polyphaga</taxon>
        <taxon>Elateriformia</taxon>
        <taxon>Elateroidea</taxon>
        <taxon>Lampyridae</taxon>
        <taxon>Lampyrinae</taxon>
        <taxon>Pyrocoelia</taxon>
    </lineage>
</organism>
<dbReference type="InterPro" id="IPR009832">
    <property type="entry name" value="DUF1397"/>
</dbReference>
<dbReference type="AlphaFoldDB" id="A0AAN7VHQ6"/>
<protein>
    <submittedName>
        <fullName evidence="2">Uncharacterized protein</fullName>
    </submittedName>
</protein>
<evidence type="ECO:0000313" key="3">
    <source>
        <dbReference type="Proteomes" id="UP001329430"/>
    </source>
</evidence>
<keyword evidence="1" id="KW-0732">Signal</keyword>
<dbReference type="Proteomes" id="UP001329430">
    <property type="component" value="Chromosome 4"/>
</dbReference>
<sequence>MQKLFVYFLLVGLAYGASNFIQTFPGLPTMDDVTNLQGAAKDKCIQNGGENAFKAVKKHAVDLQSYVVQNFEPAAIQQEIEEKRKTGSMDEVFKKYCDMRPEFFTYSHKLNDAIESCLTDSEKPVFKLGVNISESLMDFICEKDGDRVAMFIAEKGFECITSQQENLQKCTSDIITKNTPTSFNAIPALTQVTKEQCNEYQTFQKCVVTTLEGCAEKTPANIVEAFFKFVYKLIQCKGL</sequence>
<evidence type="ECO:0000256" key="1">
    <source>
        <dbReference type="SAM" id="SignalP"/>
    </source>
</evidence>
<reference evidence="2 3" key="1">
    <citation type="journal article" date="2024" name="Insects">
        <title>An Improved Chromosome-Level Genome Assembly of the Firefly Pyrocoelia pectoralis.</title>
        <authorList>
            <person name="Fu X."/>
            <person name="Meyer-Rochow V.B."/>
            <person name="Ballantyne L."/>
            <person name="Zhu X."/>
        </authorList>
    </citation>
    <scope>NUCLEOTIDE SEQUENCE [LARGE SCALE GENOMIC DNA]</scope>
    <source>
        <strain evidence="2">XCY_ONT2</strain>
    </source>
</reference>
<gene>
    <name evidence="2" type="ORF">RI129_005684</name>
</gene>
<comment type="caution">
    <text evidence="2">The sequence shown here is derived from an EMBL/GenBank/DDBJ whole genome shotgun (WGS) entry which is preliminary data.</text>
</comment>